<dbReference type="PANTHER" id="PTHR23021">
    <property type="entry name" value="SERPENTINE RECEPTOR, CLASS T"/>
    <property type="match status" value="1"/>
</dbReference>
<dbReference type="WBParaSite" id="Minc3s00020g01291">
    <property type="protein sequence ID" value="Minc3s00020g01291"/>
    <property type="gene ID" value="Minc3s00020g01291"/>
</dbReference>
<evidence type="ECO:0000313" key="3">
    <source>
        <dbReference type="WBParaSite" id="Minc3s00020g01291"/>
    </source>
</evidence>
<sequence>MDVFLFKRSEYERRYTCENVTVGQLPLKQRQSLILGSITMIMFIFYHIFYIPCILSLSKNLKSPCYKLLFYIGIVDIIGLWITGFETALFGLLGFVYCSSPVLMYISGCFACAVWGAETTAEAVLALNRCLDMVLPRIAKLLFEGRRTLLWLMAITLYGFCWLFYATPALFTGIHFSWFFNPYVGGYKNTTENYVCVFDAFHNITMAIFLPLVYGGFLIAHFAYKRTRFANTKISKTDIEIIIQVFIISLLNFGAATLFILMNHVQITEPYIIVTQFFWFHVHGFPPIIYIILNKTIRNDCKKFFLPKSISNYINSQGQITTEFDTKGLDLALSGESVKLPPIQSRVAPVNF</sequence>
<keyword evidence="1" id="KW-0472">Membrane</keyword>
<dbReference type="Gene3D" id="1.20.1070.10">
    <property type="entry name" value="Rhodopsin 7-helix transmembrane proteins"/>
    <property type="match status" value="1"/>
</dbReference>
<accession>A0A914KJ31</accession>
<proteinExistence type="predicted"/>
<dbReference type="AlphaFoldDB" id="A0A914KJ31"/>
<evidence type="ECO:0000256" key="1">
    <source>
        <dbReference type="SAM" id="Phobius"/>
    </source>
</evidence>
<feature type="transmembrane region" description="Helical" evidence="1">
    <location>
        <begin position="103"/>
        <end position="128"/>
    </location>
</feature>
<reference evidence="3" key="1">
    <citation type="submission" date="2022-11" db="UniProtKB">
        <authorList>
            <consortium name="WormBaseParasite"/>
        </authorList>
    </citation>
    <scope>IDENTIFICATION</scope>
</reference>
<dbReference type="SUPFAM" id="SSF81321">
    <property type="entry name" value="Family A G protein-coupled receptor-like"/>
    <property type="match status" value="1"/>
</dbReference>
<organism evidence="2 3">
    <name type="scientific">Meloidogyne incognita</name>
    <name type="common">Southern root-knot nematode worm</name>
    <name type="synonym">Oxyuris incognita</name>
    <dbReference type="NCBI Taxonomy" id="6306"/>
    <lineage>
        <taxon>Eukaryota</taxon>
        <taxon>Metazoa</taxon>
        <taxon>Ecdysozoa</taxon>
        <taxon>Nematoda</taxon>
        <taxon>Chromadorea</taxon>
        <taxon>Rhabditida</taxon>
        <taxon>Tylenchina</taxon>
        <taxon>Tylenchomorpha</taxon>
        <taxon>Tylenchoidea</taxon>
        <taxon>Meloidogynidae</taxon>
        <taxon>Meloidogyninae</taxon>
        <taxon>Meloidogyne</taxon>
        <taxon>Meloidogyne incognita group</taxon>
    </lineage>
</organism>
<keyword evidence="1" id="KW-1133">Transmembrane helix</keyword>
<feature type="transmembrane region" description="Helical" evidence="1">
    <location>
        <begin position="69"/>
        <end position="97"/>
    </location>
</feature>
<dbReference type="Pfam" id="PF10321">
    <property type="entry name" value="7TM_GPCR_Srt"/>
    <property type="match status" value="1"/>
</dbReference>
<evidence type="ECO:0000313" key="2">
    <source>
        <dbReference type="Proteomes" id="UP000887563"/>
    </source>
</evidence>
<name>A0A914KJ31_MELIC</name>
<keyword evidence="2" id="KW-1185">Reference proteome</keyword>
<feature type="transmembrane region" description="Helical" evidence="1">
    <location>
        <begin position="33"/>
        <end position="57"/>
    </location>
</feature>
<feature type="transmembrane region" description="Helical" evidence="1">
    <location>
        <begin position="241"/>
        <end position="265"/>
    </location>
</feature>
<feature type="transmembrane region" description="Helical" evidence="1">
    <location>
        <begin position="149"/>
        <end position="180"/>
    </location>
</feature>
<protein>
    <submittedName>
        <fullName evidence="3">Serpentine Receptor, class T</fullName>
    </submittedName>
</protein>
<dbReference type="PANTHER" id="PTHR23021:SF11">
    <property type="entry name" value="SERPENTINE RECEPTOR, CLASS T"/>
    <property type="match status" value="1"/>
</dbReference>
<feature type="transmembrane region" description="Helical" evidence="1">
    <location>
        <begin position="271"/>
        <end position="293"/>
    </location>
</feature>
<feature type="transmembrane region" description="Helical" evidence="1">
    <location>
        <begin position="200"/>
        <end position="220"/>
    </location>
</feature>
<dbReference type="Proteomes" id="UP000887563">
    <property type="component" value="Unplaced"/>
</dbReference>
<keyword evidence="1" id="KW-0812">Transmembrane</keyword>
<dbReference type="InterPro" id="IPR019425">
    <property type="entry name" value="7TM_GPCR_serpentine_rcpt_Srt"/>
</dbReference>